<sequence length="178" mass="19477">MTSELRLVFDAMCLNHFSRIDRLDVLGHQLVDCSCTTTEFVRAELREGLAHHPEIAAALEADWVEVDQLDTVEALMTFERWASRIGSGTRDIGEASVFAAAQLNSAIAITDDGAATKVARKHGLEVHGTLWLLARSCRLGKMGTGEVSTLIEMLADSGMRLPCTGPEFAGWARKHKLL</sequence>
<evidence type="ECO:0000313" key="2">
    <source>
        <dbReference type="Proteomes" id="UP001595767"/>
    </source>
</evidence>
<comment type="caution">
    <text evidence="1">The sequence shown here is derived from an EMBL/GenBank/DDBJ whole genome shotgun (WGS) entry which is preliminary data.</text>
</comment>
<organism evidence="1 2">
    <name type="scientific">Nocardia rhizosphaerae</name>
    <dbReference type="NCBI Taxonomy" id="1691571"/>
    <lineage>
        <taxon>Bacteria</taxon>
        <taxon>Bacillati</taxon>
        <taxon>Actinomycetota</taxon>
        <taxon>Actinomycetes</taxon>
        <taxon>Mycobacteriales</taxon>
        <taxon>Nocardiaceae</taxon>
        <taxon>Nocardia</taxon>
    </lineage>
</organism>
<keyword evidence="2" id="KW-1185">Reference proteome</keyword>
<accession>A0ABV8L4C8</accession>
<dbReference type="InterPro" id="IPR021799">
    <property type="entry name" value="PIN-like_prokaryotic"/>
</dbReference>
<dbReference type="Pfam" id="PF11848">
    <property type="entry name" value="DUF3368"/>
    <property type="match status" value="1"/>
</dbReference>
<gene>
    <name evidence="1" type="ORF">ACFOW8_10595</name>
</gene>
<dbReference type="PANTHER" id="PTHR39550">
    <property type="entry name" value="SLL0658 PROTEIN"/>
    <property type="match status" value="1"/>
</dbReference>
<evidence type="ECO:0008006" key="3">
    <source>
        <dbReference type="Google" id="ProtNLM"/>
    </source>
</evidence>
<proteinExistence type="predicted"/>
<reference evidence="2" key="1">
    <citation type="journal article" date="2019" name="Int. J. Syst. Evol. Microbiol.">
        <title>The Global Catalogue of Microorganisms (GCM) 10K type strain sequencing project: providing services to taxonomists for standard genome sequencing and annotation.</title>
        <authorList>
            <consortium name="The Broad Institute Genomics Platform"/>
            <consortium name="The Broad Institute Genome Sequencing Center for Infectious Disease"/>
            <person name="Wu L."/>
            <person name="Ma J."/>
        </authorList>
    </citation>
    <scope>NUCLEOTIDE SEQUENCE [LARGE SCALE GENOMIC DNA]</scope>
    <source>
        <strain evidence="2">CGMCC 4.7204</strain>
    </source>
</reference>
<dbReference type="PANTHER" id="PTHR39550:SF1">
    <property type="entry name" value="SLL0658 PROTEIN"/>
    <property type="match status" value="1"/>
</dbReference>
<dbReference type="RefSeq" id="WP_378549309.1">
    <property type="nucleotide sequence ID" value="NZ_JBHSBA010000005.1"/>
</dbReference>
<dbReference type="Proteomes" id="UP001595767">
    <property type="component" value="Unassembled WGS sequence"/>
</dbReference>
<name>A0ABV8L4C8_9NOCA</name>
<dbReference type="EMBL" id="JBHSBA010000005">
    <property type="protein sequence ID" value="MFC4125375.1"/>
    <property type="molecule type" value="Genomic_DNA"/>
</dbReference>
<evidence type="ECO:0000313" key="1">
    <source>
        <dbReference type="EMBL" id="MFC4125375.1"/>
    </source>
</evidence>
<protein>
    <recommendedName>
        <fullName evidence="3">Nucleic acid-binding protein</fullName>
    </recommendedName>
</protein>